<dbReference type="Proteomes" id="UP001344632">
    <property type="component" value="Unassembled WGS sequence"/>
</dbReference>
<name>A0ABU6GIG4_9BACL</name>
<organism evidence="2 3">
    <name type="scientific">Paenibacillus dokdonensis</name>
    <dbReference type="NCBI Taxonomy" id="2567944"/>
    <lineage>
        <taxon>Bacteria</taxon>
        <taxon>Bacillati</taxon>
        <taxon>Bacillota</taxon>
        <taxon>Bacilli</taxon>
        <taxon>Bacillales</taxon>
        <taxon>Paenibacillaceae</taxon>
        <taxon>Paenibacillus</taxon>
    </lineage>
</organism>
<gene>
    <name evidence="2" type="ORF">P4H66_03255</name>
</gene>
<comment type="caution">
    <text evidence="2">The sequence shown here is derived from an EMBL/GenBank/DDBJ whole genome shotgun (WGS) entry which is preliminary data.</text>
</comment>
<dbReference type="EMBL" id="JARLKZ010000002">
    <property type="protein sequence ID" value="MEC0238887.1"/>
    <property type="molecule type" value="Genomic_DNA"/>
</dbReference>
<evidence type="ECO:0000313" key="2">
    <source>
        <dbReference type="EMBL" id="MEC0238887.1"/>
    </source>
</evidence>
<sequence>MISFNVGIEFIQLCIVLILLPCLMNIQKRNFFSPTVTYGS</sequence>
<feature type="transmembrane region" description="Helical" evidence="1">
    <location>
        <begin position="6"/>
        <end position="26"/>
    </location>
</feature>
<keyword evidence="1" id="KW-0472">Membrane</keyword>
<evidence type="ECO:0000256" key="1">
    <source>
        <dbReference type="SAM" id="Phobius"/>
    </source>
</evidence>
<evidence type="ECO:0000313" key="3">
    <source>
        <dbReference type="Proteomes" id="UP001344632"/>
    </source>
</evidence>
<keyword evidence="1" id="KW-0812">Transmembrane</keyword>
<keyword evidence="1" id="KW-1133">Transmembrane helix</keyword>
<keyword evidence="3" id="KW-1185">Reference proteome</keyword>
<proteinExistence type="predicted"/>
<accession>A0ABU6GIG4</accession>
<protein>
    <submittedName>
        <fullName evidence="2">Uncharacterized protein</fullName>
    </submittedName>
</protein>
<reference evidence="2 3" key="1">
    <citation type="submission" date="2023-03" db="EMBL/GenBank/DDBJ databases">
        <title>Bacillus Genome Sequencing.</title>
        <authorList>
            <person name="Dunlap C."/>
        </authorList>
    </citation>
    <scope>NUCLEOTIDE SEQUENCE [LARGE SCALE GENOMIC DNA]</scope>
    <source>
        <strain evidence="2 3">BD-525</strain>
    </source>
</reference>